<keyword evidence="1" id="KW-0812">Transmembrane</keyword>
<protein>
    <submittedName>
        <fullName evidence="2">ABC transporter permease</fullName>
    </submittedName>
</protein>
<keyword evidence="3" id="KW-1185">Reference proteome</keyword>
<evidence type="ECO:0000313" key="3">
    <source>
        <dbReference type="Proteomes" id="UP000318864"/>
    </source>
</evidence>
<gene>
    <name evidence="2" type="ORF">D8Y22_19815</name>
</gene>
<dbReference type="OrthoDB" id="204776at2157"/>
<keyword evidence="1" id="KW-1133">Transmembrane helix</keyword>
<feature type="transmembrane region" description="Helical" evidence="1">
    <location>
        <begin position="237"/>
        <end position="256"/>
    </location>
</feature>
<dbReference type="Pfam" id="PF12679">
    <property type="entry name" value="ABC2_membrane_2"/>
    <property type="match status" value="1"/>
</dbReference>
<evidence type="ECO:0000256" key="1">
    <source>
        <dbReference type="SAM" id="Phobius"/>
    </source>
</evidence>
<dbReference type="GO" id="GO:0005886">
    <property type="term" value="C:plasma membrane"/>
    <property type="evidence" value="ECO:0007669"/>
    <property type="project" value="UniProtKB-SubCell"/>
</dbReference>
<comment type="caution">
    <text evidence="2">The sequence shown here is derived from an EMBL/GenBank/DDBJ whole genome shotgun (WGS) entry which is preliminary data.</text>
</comment>
<name>A0A4S3TH16_9EURY</name>
<evidence type="ECO:0000313" key="2">
    <source>
        <dbReference type="EMBL" id="THE63152.1"/>
    </source>
</evidence>
<feature type="transmembrane region" description="Helical" evidence="1">
    <location>
        <begin position="154"/>
        <end position="175"/>
    </location>
</feature>
<feature type="transmembrane region" description="Helical" evidence="1">
    <location>
        <begin position="71"/>
        <end position="94"/>
    </location>
</feature>
<accession>A0A4S3TH16</accession>
<dbReference type="RefSeq" id="WP_141466366.1">
    <property type="nucleotide sequence ID" value="NZ_RBZW01000071.1"/>
</dbReference>
<dbReference type="AlphaFoldDB" id="A0A4S3TH16"/>
<dbReference type="GO" id="GO:0140359">
    <property type="term" value="F:ABC-type transporter activity"/>
    <property type="evidence" value="ECO:0007669"/>
    <property type="project" value="InterPro"/>
</dbReference>
<proteinExistence type="predicted"/>
<dbReference type="EMBL" id="RBZW01000071">
    <property type="protein sequence ID" value="THE63152.1"/>
    <property type="molecule type" value="Genomic_DNA"/>
</dbReference>
<dbReference type="Proteomes" id="UP000318864">
    <property type="component" value="Unassembled WGS sequence"/>
</dbReference>
<keyword evidence="1" id="KW-0472">Membrane</keyword>
<reference evidence="2 3" key="1">
    <citation type="submission" date="2018-10" db="EMBL/GenBank/DDBJ databases">
        <title>Natronolimnobius sp. XQ-INN 246 isolated from Inner Mongolia Autonomous Region of China.</title>
        <authorList>
            <person name="Xue Q."/>
        </authorList>
    </citation>
    <scope>NUCLEOTIDE SEQUENCE [LARGE SCALE GENOMIC DNA]</scope>
    <source>
        <strain evidence="2 3">XQ-INN 246</strain>
    </source>
</reference>
<feature type="transmembrane region" description="Helical" evidence="1">
    <location>
        <begin position="182"/>
        <end position="199"/>
    </location>
</feature>
<sequence>MTAILRNESGKLLHSSVLLTGMLALLSAFMFAAYPGFAEEAEFVEEAFPPVLIGLFGFEALHTIEGFVASYLFSLIWILFAGMFFAYVSAGLIVEDVRTRKMDLILSNPVSRESVVLQKVAALWVPLVVVNAGLLVVLLVGASVLGESLDPVDLGMVLLLSVPYLLVCVGIGIVLSVTVDRVETAQASALGLVFILWLVDGLSDMDPDFEWIGTFTPSRYFTPTDVLVHQEYAYGDAGILLAVFLVLLGLAVVIFARRDI</sequence>
<dbReference type="PANTHER" id="PTHR43471">
    <property type="entry name" value="ABC TRANSPORTER PERMEASE"/>
    <property type="match status" value="1"/>
</dbReference>
<organism evidence="2 3">
    <name type="scientific">Salinadaptatus halalkaliphilus</name>
    <dbReference type="NCBI Taxonomy" id="2419781"/>
    <lineage>
        <taxon>Archaea</taxon>
        <taxon>Methanobacteriati</taxon>
        <taxon>Methanobacteriota</taxon>
        <taxon>Stenosarchaea group</taxon>
        <taxon>Halobacteria</taxon>
        <taxon>Halobacteriales</taxon>
        <taxon>Natrialbaceae</taxon>
        <taxon>Salinadaptatus</taxon>
    </lineage>
</organism>
<feature type="transmembrane region" description="Helical" evidence="1">
    <location>
        <begin position="12"/>
        <end position="34"/>
    </location>
</feature>
<feature type="transmembrane region" description="Helical" evidence="1">
    <location>
        <begin position="121"/>
        <end position="142"/>
    </location>
</feature>